<proteinExistence type="predicted"/>
<organism evidence="1 2">
    <name type="scientific">Novipirellula galeiformis</name>
    <dbReference type="NCBI Taxonomy" id="2528004"/>
    <lineage>
        <taxon>Bacteria</taxon>
        <taxon>Pseudomonadati</taxon>
        <taxon>Planctomycetota</taxon>
        <taxon>Planctomycetia</taxon>
        <taxon>Pirellulales</taxon>
        <taxon>Pirellulaceae</taxon>
        <taxon>Novipirellula</taxon>
    </lineage>
</organism>
<name>A0A5C6CMU4_9BACT</name>
<gene>
    <name evidence="1" type="ORF">Pla52o_23430</name>
</gene>
<sequence>MKAAPRFTPACATRRQTLARPGATAASLRACSACIATPRGIDSYFTLLI</sequence>
<evidence type="ECO:0000313" key="1">
    <source>
        <dbReference type="EMBL" id="TWU24416.1"/>
    </source>
</evidence>
<accession>A0A5C6CMU4</accession>
<dbReference type="EMBL" id="SJPT01000003">
    <property type="protein sequence ID" value="TWU24416.1"/>
    <property type="molecule type" value="Genomic_DNA"/>
</dbReference>
<keyword evidence="2" id="KW-1185">Reference proteome</keyword>
<reference evidence="1 2" key="1">
    <citation type="submission" date="2019-02" db="EMBL/GenBank/DDBJ databases">
        <title>Deep-cultivation of Planctomycetes and their phenomic and genomic characterization uncovers novel biology.</title>
        <authorList>
            <person name="Wiegand S."/>
            <person name="Jogler M."/>
            <person name="Boedeker C."/>
            <person name="Pinto D."/>
            <person name="Vollmers J."/>
            <person name="Rivas-Marin E."/>
            <person name="Kohn T."/>
            <person name="Peeters S.H."/>
            <person name="Heuer A."/>
            <person name="Rast P."/>
            <person name="Oberbeckmann S."/>
            <person name="Bunk B."/>
            <person name="Jeske O."/>
            <person name="Meyerdierks A."/>
            <person name="Storesund J.E."/>
            <person name="Kallscheuer N."/>
            <person name="Luecker S."/>
            <person name="Lage O.M."/>
            <person name="Pohl T."/>
            <person name="Merkel B.J."/>
            <person name="Hornburger P."/>
            <person name="Mueller R.-W."/>
            <person name="Bruemmer F."/>
            <person name="Labrenz M."/>
            <person name="Spormann A.M."/>
            <person name="Op Den Camp H."/>
            <person name="Overmann J."/>
            <person name="Amann R."/>
            <person name="Jetten M.S.M."/>
            <person name="Mascher T."/>
            <person name="Medema M.H."/>
            <person name="Devos D.P."/>
            <person name="Kaster A.-K."/>
            <person name="Ovreas L."/>
            <person name="Rohde M."/>
            <person name="Galperin M.Y."/>
            <person name="Jogler C."/>
        </authorList>
    </citation>
    <scope>NUCLEOTIDE SEQUENCE [LARGE SCALE GENOMIC DNA]</scope>
    <source>
        <strain evidence="1 2">Pla52o</strain>
    </source>
</reference>
<protein>
    <submittedName>
        <fullName evidence="1">Uncharacterized protein</fullName>
    </submittedName>
</protein>
<comment type="caution">
    <text evidence="1">The sequence shown here is derived from an EMBL/GenBank/DDBJ whole genome shotgun (WGS) entry which is preliminary data.</text>
</comment>
<dbReference type="Proteomes" id="UP000316304">
    <property type="component" value="Unassembled WGS sequence"/>
</dbReference>
<dbReference type="AlphaFoldDB" id="A0A5C6CMU4"/>
<evidence type="ECO:0000313" key="2">
    <source>
        <dbReference type="Proteomes" id="UP000316304"/>
    </source>
</evidence>